<dbReference type="EMBL" id="CAADRN010000268">
    <property type="protein sequence ID" value="VFU16670.1"/>
    <property type="molecule type" value="Genomic_DNA"/>
</dbReference>
<protein>
    <submittedName>
        <fullName evidence="1">Uncharacterized protein</fullName>
    </submittedName>
</protein>
<proteinExistence type="predicted"/>
<name>A0A485M9C1_9ZZZZ</name>
<organism evidence="1">
    <name type="scientific">anaerobic digester metagenome</name>
    <dbReference type="NCBI Taxonomy" id="1263854"/>
    <lineage>
        <taxon>unclassified sequences</taxon>
        <taxon>metagenomes</taxon>
        <taxon>ecological metagenomes</taxon>
    </lineage>
</organism>
<accession>A0A485M9C1</accession>
<dbReference type="AlphaFoldDB" id="A0A485M9C1"/>
<sequence length="64" mass="7737">MVYLARPERLELPTRGLGNRCSIRLSYGRRIIAIRILHFLSQFVKVQKLEFLTYSFCFDSRYFF</sequence>
<gene>
    <name evidence="1" type="ORF">SCFA_340008</name>
</gene>
<evidence type="ECO:0000313" key="1">
    <source>
        <dbReference type="EMBL" id="VFU16670.1"/>
    </source>
</evidence>
<reference evidence="1" key="1">
    <citation type="submission" date="2019-03" db="EMBL/GenBank/DDBJ databases">
        <authorList>
            <person name="Hao L."/>
        </authorList>
    </citation>
    <scope>NUCLEOTIDE SEQUENCE</scope>
</reference>